<comment type="caution">
    <text evidence="2">The sequence shown here is derived from an EMBL/GenBank/DDBJ whole genome shotgun (WGS) entry which is preliminary data.</text>
</comment>
<sequence length="508" mass="57779">MSTVLRDEEGVKYLIKEGLCETLTDMIVGVTEKGGCYVKGMEEILWKRDDVMEEIVRRGKGRKVIENIYGDEEGRTKDVFERGDCKEVLKMLYIKTVLMTGTGLGTRKKCLALPSIKSLRSSPSLSNRLELSLLKKGSTTELGNYASCLTKLHDPGENFAKGMEDNYSTLRVLFTRHCELKAASRLLNYASKYGHPIPLLQSVLTGPEVTNRIVKGLKHDKRYRVVGGAREGGEYVMGVGKLGYKGDWGIQESDGIFRTIGDVIISSGSITDFSNYLWGICMVDGGLGGMEMLELDWVRDIVKEMWMILPIDGEEVIQDIHINKLRNVIVATKAAGIELPLDDARMLRWGEEEYGINLENAFNKNKKVDNFSGDVSRRMYKLDIAKTWGRWNSPLKYTEGGRGWGGGEDSDMAIQYAWKAENVAWVLDGRNFFRRGTKEEPNGLHKVKGRVLESQGWKVKRTSWYEWNEAKRNLGKREMKEWIVGGMKEVGVDFKYRHEQEWKDDDIY</sequence>
<evidence type="ECO:0000313" key="3">
    <source>
        <dbReference type="Proteomes" id="UP001165065"/>
    </source>
</evidence>
<reference evidence="3" key="1">
    <citation type="journal article" date="2023" name="Commun. Biol.">
        <title>Genome analysis of Parmales, the sister group of diatoms, reveals the evolutionary specialization of diatoms from phago-mixotrophs to photoautotrophs.</title>
        <authorList>
            <person name="Ban H."/>
            <person name="Sato S."/>
            <person name="Yoshikawa S."/>
            <person name="Yamada K."/>
            <person name="Nakamura Y."/>
            <person name="Ichinomiya M."/>
            <person name="Sato N."/>
            <person name="Blanc-Mathieu R."/>
            <person name="Endo H."/>
            <person name="Kuwata A."/>
            <person name="Ogata H."/>
        </authorList>
    </citation>
    <scope>NUCLEOTIDE SEQUENCE [LARGE SCALE GENOMIC DNA]</scope>
</reference>
<accession>A0A9W7FX94</accession>
<evidence type="ECO:0000313" key="2">
    <source>
        <dbReference type="EMBL" id="GMI21260.1"/>
    </source>
</evidence>
<dbReference type="OrthoDB" id="10435521at2759"/>
<proteinExistence type="predicted"/>
<dbReference type="Proteomes" id="UP001165065">
    <property type="component" value="Unassembled WGS sequence"/>
</dbReference>
<keyword evidence="3" id="KW-1185">Reference proteome</keyword>
<dbReference type="Pfam" id="PF08373">
    <property type="entry name" value="RAP"/>
    <property type="match status" value="1"/>
</dbReference>
<dbReference type="EMBL" id="BRYA01000527">
    <property type="protein sequence ID" value="GMI21260.1"/>
    <property type="molecule type" value="Genomic_DNA"/>
</dbReference>
<dbReference type="InterPro" id="IPR013584">
    <property type="entry name" value="RAP"/>
</dbReference>
<gene>
    <name evidence="2" type="ORF">TrCOL_g1917</name>
</gene>
<name>A0A9W7FX94_9STRA</name>
<dbReference type="AlphaFoldDB" id="A0A9W7FX94"/>
<protein>
    <recommendedName>
        <fullName evidence="1">RAP domain-containing protein</fullName>
    </recommendedName>
</protein>
<organism evidence="2 3">
    <name type="scientific">Triparma columacea</name>
    <dbReference type="NCBI Taxonomy" id="722753"/>
    <lineage>
        <taxon>Eukaryota</taxon>
        <taxon>Sar</taxon>
        <taxon>Stramenopiles</taxon>
        <taxon>Ochrophyta</taxon>
        <taxon>Bolidophyceae</taxon>
        <taxon>Parmales</taxon>
        <taxon>Triparmaceae</taxon>
        <taxon>Triparma</taxon>
    </lineage>
</organism>
<evidence type="ECO:0000259" key="1">
    <source>
        <dbReference type="Pfam" id="PF08373"/>
    </source>
</evidence>
<feature type="domain" description="RAP" evidence="1">
    <location>
        <begin position="427"/>
        <end position="473"/>
    </location>
</feature>